<dbReference type="EMBL" id="BAABHK010000031">
    <property type="protein sequence ID" value="GAA4640216.1"/>
    <property type="molecule type" value="Genomic_DNA"/>
</dbReference>
<proteinExistence type="inferred from homology"/>
<evidence type="ECO:0000256" key="1">
    <source>
        <dbReference type="ARBA" id="ARBA00008812"/>
    </source>
</evidence>
<protein>
    <submittedName>
        <fullName evidence="3">YceI family protein</fullName>
    </submittedName>
</protein>
<evidence type="ECO:0000259" key="2">
    <source>
        <dbReference type="SMART" id="SM00867"/>
    </source>
</evidence>
<dbReference type="RefSeq" id="WP_345443906.1">
    <property type="nucleotide sequence ID" value="NZ_BAABHK010000031.1"/>
</dbReference>
<dbReference type="Pfam" id="PF04264">
    <property type="entry name" value="YceI"/>
    <property type="match status" value="1"/>
</dbReference>
<feature type="domain" description="Lipid/polyisoprenoid-binding YceI-like" evidence="2">
    <location>
        <begin position="14"/>
        <end position="181"/>
    </location>
</feature>
<gene>
    <name evidence="3" type="ORF">GCM10023196_104850</name>
</gene>
<comment type="caution">
    <text evidence="3">The sequence shown here is derived from an EMBL/GenBank/DDBJ whole genome shotgun (WGS) entry which is preliminary data.</text>
</comment>
<accession>A0ABP8UV67</accession>
<dbReference type="Proteomes" id="UP001501442">
    <property type="component" value="Unassembled WGS sequence"/>
</dbReference>
<dbReference type="SUPFAM" id="SSF101874">
    <property type="entry name" value="YceI-like"/>
    <property type="match status" value="1"/>
</dbReference>
<sequence>MSVTAADLGLTAGTWNIDPAHSEVTFSIRHLMTKVRGSFTEFSGSVEIAEDVQASTATADIKLGSIDTRNADRDGHVRSADILDIENHPSMTFQTKGVRIEGDTNLVDGELTIKGISHPITLEVEFNGVGEDPWGGTRAGFAATGSINRKDYGIEFNVPLPGGQKALLGDKVDIQLEIQAVRA</sequence>
<evidence type="ECO:0000313" key="3">
    <source>
        <dbReference type="EMBL" id="GAA4640216.1"/>
    </source>
</evidence>
<reference evidence="4" key="1">
    <citation type="journal article" date="2019" name="Int. J. Syst. Evol. Microbiol.">
        <title>The Global Catalogue of Microorganisms (GCM) 10K type strain sequencing project: providing services to taxonomists for standard genome sequencing and annotation.</title>
        <authorList>
            <consortium name="The Broad Institute Genomics Platform"/>
            <consortium name="The Broad Institute Genome Sequencing Center for Infectious Disease"/>
            <person name="Wu L."/>
            <person name="Ma J."/>
        </authorList>
    </citation>
    <scope>NUCLEOTIDE SEQUENCE [LARGE SCALE GENOMIC DNA]</scope>
    <source>
        <strain evidence="4">JCM 17939</strain>
    </source>
</reference>
<dbReference type="PANTHER" id="PTHR34406:SF1">
    <property type="entry name" value="PROTEIN YCEI"/>
    <property type="match status" value="1"/>
</dbReference>
<organism evidence="3 4">
    <name type="scientific">Actinoallomurus vinaceus</name>
    <dbReference type="NCBI Taxonomy" id="1080074"/>
    <lineage>
        <taxon>Bacteria</taxon>
        <taxon>Bacillati</taxon>
        <taxon>Actinomycetota</taxon>
        <taxon>Actinomycetes</taxon>
        <taxon>Streptosporangiales</taxon>
        <taxon>Thermomonosporaceae</taxon>
        <taxon>Actinoallomurus</taxon>
    </lineage>
</organism>
<dbReference type="InterPro" id="IPR036761">
    <property type="entry name" value="TTHA0802/YceI-like_sf"/>
</dbReference>
<dbReference type="PANTHER" id="PTHR34406">
    <property type="entry name" value="PROTEIN YCEI"/>
    <property type="match status" value="1"/>
</dbReference>
<dbReference type="InterPro" id="IPR007372">
    <property type="entry name" value="Lipid/polyisoprenoid-bd_YceI"/>
</dbReference>
<name>A0ABP8UV67_9ACTN</name>
<dbReference type="Gene3D" id="2.40.128.110">
    <property type="entry name" value="Lipid/polyisoprenoid-binding, YceI-like"/>
    <property type="match status" value="1"/>
</dbReference>
<keyword evidence="4" id="KW-1185">Reference proteome</keyword>
<dbReference type="SMART" id="SM00867">
    <property type="entry name" value="YceI"/>
    <property type="match status" value="1"/>
</dbReference>
<comment type="similarity">
    <text evidence="1">Belongs to the UPF0312 family.</text>
</comment>
<evidence type="ECO:0000313" key="4">
    <source>
        <dbReference type="Proteomes" id="UP001501442"/>
    </source>
</evidence>